<keyword evidence="13" id="KW-1185">Reference proteome</keyword>
<dbReference type="SUPFAM" id="SSF47203">
    <property type="entry name" value="Acyl-CoA dehydrogenase C-terminal domain-like"/>
    <property type="match status" value="1"/>
</dbReference>
<evidence type="ECO:0000256" key="5">
    <source>
        <dbReference type="ARBA" id="ARBA00023002"/>
    </source>
</evidence>
<gene>
    <name evidence="12" type="ORF">WG929_13950</name>
</gene>
<dbReference type="InterPro" id="IPR046373">
    <property type="entry name" value="Acyl-CoA_Oxase/DH_mid-dom_sf"/>
</dbReference>
<evidence type="ECO:0000313" key="13">
    <source>
        <dbReference type="Proteomes" id="UP001620597"/>
    </source>
</evidence>
<accession>A0ABW8NKL7</accession>
<evidence type="ECO:0000256" key="6">
    <source>
        <dbReference type="RuleBase" id="RU362125"/>
    </source>
</evidence>
<evidence type="ECO:0000256" key="2">
    <source>
        <dbReference type="ARBA" id="ARBA00009347"/>
    </source>
</evidence>
<dbReference type="Gene3D" id="2.40.110.10">
    <property type="entry name" value="Butyryl-CoA Dehydrogenase, subunit A, domain 2"/>
    <property type="match status" value="1"/>
</dbReference>
<dbReference type="Gene3D" id="1.20.140.10">
    <property type="entry name" value="Butyryl-CoA Dehydrogenase, subunit A, domain 3"/>
    <property type="match status" value="1"/>
</dbReference>
<feature type="domain" description="Acyl-CoA oxidase/dehydrogenase middle" evidence="9">
    <location>
        <begin position="159"/>
        <end position="265"/>
    </location>
</feature>
<feature type="domain" description="Acyl-CoA dehydrogenase/oxidase N-terminal" evidence="10">
    <location>
        <begin position="76"/>
        <end position="154"/>
    </location>
</feature>
<evidence type="ECO:0000256" key="3">
    <source>
        <dbReference type="ARBA" id="ARBA00022630"/>
    </source>
</evidence>
<dbReference type="InterPro" id="IPR052166">
    <property type="entry name" value="Diverse_Acyl-CoA_DH"/>
</dbReference>
<dbReference type="InterPro" id="IPR006091">
    <property type="entry name" value="Acyl-CoA_Oxase/DH_mid-dom"/>
</dbReference>
<evidence type="ECO:0000256" key="7">
    <source>
        <dbReference type="SAM" id="Phobius"/>
    </source>
</evidence>
<dbReference type="InterPro" id="IPR009100">
    <property type="entry name" value="AcylCoA_DH/oxidase_NM_dom_sf"/>
</dbReference>
<dbReference type="PANTHER" id="PTHR42803">
    <property type="entry name" value="ACYL-COA DEHYDROGENASE"/>
    <property type="match status" value="1"/>
</dbReference>
<keyword evidence="5 6" id="KW-0560">Oxidoreductase</keyword>
<sequence>MAYRTPLDDLRFLLHELVDFPAAVSDPEMMTQELALTIWEEAGKFAAGVLSPLNACGDRSGLTLEDGVVTTPDGFAAAWQQLIANGWNNMALPESIGGQGLPWLISTLATEMFSSANKSFTMCPGLTQGAIEAIYAAGSDELKQKYLPKMVAGKWTGTMNLTEPQAGSDVGAICTRAMPQADGSYRIKGQKIFISFGEHDLADNIIHLVLARTPDAPAGVRGISLFLVPKFLVNDDGSLGERNDLVCAALEHKLGIHASPTAVMAFGEQDGAIGYLVGEEHKGLAAMFVMMNMARLAVGIEGLASAEAALQLAWAYALERVQGATPADPGKPAVIAEHPDVRRMLMLMQSRTRAMRAMAMVIAEAQDMHDNHADAEVRQQQQKFVELMIPVFKAWATESGVEVASLGIQIHGGMGFVEETGAAQIWRDARISPIYEGTTGIQAQDLIGRKLCRDKGETFALLVSRMRETVTAMQGNGLNTLATKLAVAINSLESTAAAVMKRCADDMPLAQLMSVPFLMMFGHVAGGWLLGRCALAARFHQNGEEYPAAQLASWLQSADFYCRYSLAEVAGMERQVMNYLADDADACLPDIPEVGD</sequence>
<dbReference type="InterPro" id="IPR025878">
    <property type="entry name" value="Acyl-CoA_dh-like_C_dom"/>
</dbReference>
<dbReference type="InterPro" id="IPR037069">
    <property type="entry name" value="AcylCoA_DH/ox_N_sf"/>
</dbReference>
<dbReference type="Pfam" id="PF00441">
    <property type="entry name" value="Acyl-CoA_dh_1"/>
    <property type="match status" value="1"/>
</dbReference>
<dbReference type="RefSeq" id="WP_416206544.1">
    <property type="nucleotide sequence ID" value="NZ_JBBKTX010000017.1"/>
</dbReference>
<dbReference type="Gene3D" id="1.10.540.10">
    <property type="entry name" value="Acyl-CoA dehydrogenase/oxidase, N-terminal domain"/>
    <property type="match status" value="1"/>
</dbReference>
<comment type="similarity">
    <text evidence="2 6">Belongs to the acyl-CoA dehydrogenase family.</text>
</comment>
<evidence type="ECO:0000259" key="10">
    <source>
        <dbReference type="Pfam" id="PF02771"/>
    </source>
</evidence>
<evidence type="ECO:0000259" key="8">
    <source>
        <dbReference type="Pfam" id="PF00441"/>
    </source>
</evidence>
<dbReference type="EMBL" id="JBBKTX010000017">
    <property type="protein sequence ID" value="MFK4753514.1"/>
    <property type="molecule type" value="Genomic_DNA"/>
</dbReference>
<dbReference type="Pfam" id="PF12806">
    <property type="entry name" value="Acyl-CoA_dh_C"/>
    <property type="match status" value="1"/>
</dbReference>
<dbReference type="InterPro" id="IPR009075">
    <property type="entry name" value="AcylCo_DH/oxidase_C"/>
</dbReference>
<comment type="caution">
    <text evidence="12">The sequence shown here is derived from an EMBL/GenBank/DDBJ whole genome shotgun (WGS) entry which is preliminary data.</text>
</comment>
<protein>
    <submittedName>
        <fullName evidence="12">Acyl-CoA dehydrogenase</fullName>
    </submittedName>
</protein>
<feature type="domain" description="Acetyl-CoA dehydrogenase-like C-terminal" evidence="11">
    <location>
        <begin position="463"/>
        <end position="578"/>
    </location>
</feature>
<evidence type="ECO:0000259" key="11">
    <source>
        <dbReference type="Pfam" id="PF12806"/>
    </source>
</evidence>
<organism evidence="12 13">
    <name type="scientific">Oceanobacter antarcticus</name>
    <dbReference type="NCBI Taxonomy" id="3133425"/>
    <lineage>
        <taxon>Bacteria</taxon>
        <taxon>Pseudomonadati</taxon>
        <taxon>Pseudomonadota</taxon>
        <taxon>Gammaproteobacteria</taxon>
        <taxon>Oceanospirillales</taxon>
        <taxon>Oceanospirillaceae</taxon>
        <taxon>Oceanobacter</taxon>
    </lineage>
</organism>
<evidence type="ECO:0000313" key="12">
    <source>
        <dbReference type="EMBL" id="MFK4753514.1"/>
    </source>
</evidence>
<reference evidence="12 13" key="1">
    <citation type="submission" date="2024-03" db="EMBL/GenBank/DDBJ databases">
        <title>High-quality draft genome sequence of Oceanobacter sp. wDCs-4.</title>
        <authorList>
            <person name="Dong C."/>
        </authorList>
    </citation>
    <scope>NUCLEOTIDE SEQUENCE [LARGE SCALE GENOMIC DNA]</scope>
    <source>
        <strain evidence="13">wDCs-4</strain>
    </source>
</reference>
<keyword evidence="7" id="KW-0812">Transmembrane</keyword>
<keyword evidence="4 6" id="KW-0274">FAD</keyword>
<dbReference type="PANTHER" id="PTHR42803:SF1">
    <property type="entry name" value="BROAD-SPECIFICITY LINEAR ACYL-COA DEHYDROGENASE FADE5"/>
    <property type="match status" value="1"/>
</dbReference>
<dbReference type="Pfam" id="PF02771">
    <property type="entry name" value="Acyl-CoA_dh_N"/>
    <property type="match status" value="1"/>
</dbReference>
<keyword evidence="7" id="KW-0472">Membrane</keyword>
<dbReference type="Proteomes" id="UP001620597">
    <property type="component" value="Unassembled WGS sequence"/>
</dbReference>
<dbReference type="InterPro" id="IPR036250">
    <property type="entry name" value="AcylCo_DH-like_C"/>
</dbReference>
<keyword evidence="3 6" id="KW-0285">Flavoprotein</keyword>
<dbReference type="SUPFAM" id="SSF56645">
    <property type="entry name" value="Acyl-CoA dehydrogenase NM domain-like"/>
    <property type="match status" value="1"/>
</dbReference>
<dbReference type="Pfam" id="PF02770">
    <property type="entry name" value="Acyl-CoA_dh_M"/>
    <property type="match status" value="1"/>
</dbReference>
<dbReference type="InterPro" id="IPR013786">
    <property type="entry name" value="AcylCoA_DH/ox_N"/>
</dbReference>
<feature type="transmembrane region" description="Helical" evidence="7">
    <location>
        <begin position="509"/>
        <end position="530"/>
    </location>
</feature>
<keyword evidence="7" id="KW-1133">Transmembrane helix</keyword>
<evidence type="ECO:0000259" key="9">
    <source>
        <dbReference type="Pfam" id="PF02770"/>
    </source>
</evidence>
<proteinExistence type="inferred from homology"/>
<evidence type="ECO:0000256" key="4">
    <source>
        <dbReference type="ARBA" id="ARBA00022827"/>
    </source>
</evidence>
<name>A0ABW8NKL7_9GAMM</name>
<evidence type="ECO:0000256" key="1">
    <source>
        <dbReference type="ARBA" id="ARBA00001974"/>
    </source>
</evidence>
<comment type="cofactor">
    <cofactor evidence="1 6">
        <name>FAD</name>
        <dbReference type="ChEBI" id="CHEBI:57692"/>
    </cofactor>
</comment>
<feature type="domain" description="Acyl-CoA dehydrogenase/oxidase C-terminal" evidence="8">
    <location>
        <begin position="282"/>
        <end position="446"/>
    </location>
</feature>